<feature type="compositionally biased region" description="Polar residues" evidence="1">
    <location>
        <begin position="1"/>
        <end position="10"/>
    </location>
</feature>
<dbReference type="Pfam" id="PF17921">
    <property type="entry name" value="Integrase_H2C2"/>
    <property type="match status" value="1"/>
</dbReference>
<dbReference type="Gene3D" id="1.10.340.70">
    <property type="match status" value="1"/>
</dbReference>
<reference evidence="3" key="1">
    <citation type="submission" date="2013-08" db="EMBL/GenBank/DDBJ databases">
        <title>Gene expansion shapes genome architecture in the human pathogen Lichtheimia corymbifera: an evolutionary genomics analysis in the ancient terrestrial Mucorales (Mucoromycotina).</title>
        <authorList>
            <person name="Schwartze V.U."/>
            <person name="Winter S."/>
            <person name="Shelest E."/>
            <person name="Marcet-Houben M."/>
            <person name="Horn F."/>
            <person name="Wehner S."/>
            <person name="Hoffmann K."/>
            <person name="Riege K."/>
            <person name="Sammeth M."/>
            <person name="Nowrousian M."/>
            <person name="Valiante V."/>
            <person name="Linde J."/>
            <person name="Jacobsen I.D."/>
            <person name="Marz M."/>
            <person name="Brakhage A.A."/>
            <person name="Gabaldon T."/>
            <person name="Bocker S."/>
            <person name="Voigt K."/>
        </authorList>
    </citation>
    <scope>NUCLEOTIDE SEQUENCE [LARGE SCALE GENOMIC DNA]</scope>
    <source>
        <strain evidence="3">FSU 9682</strain>
    </source>
</reference>
<sequence length="441" mass="48580">MSTIPQDLSYTTTTTMTPGLMRSGSSSSSSGGGSIITSPTDDAALDFTVPATTSASPTYPLTCYNPVSLSSCPSAPTDATVAAAAAAAAALNDKSQFPSATEFDRIVNDYLRNLSSKKRDKALVDHKRYQLILCVLKDPRNTSISTAQFRFWVKKMFQLVDKDVVYHDNKPVAMREQIYSILVTAHRQAHHGGRDKTSALVRKRYSWIPKELIARFVRHCPFCITRRNGCGSPPTVDVSTPDTPLDDIKEEPQSQMQQHLDYTHLAQEQQQQQQQPTSWWYQQPDMFQVSSHDNQALGNGSSSCFQWPAMGRRPSNFVPSYYYSMPAHTRPDMLISSPHDPQGNACSVAAAAAAMAVSSAASSSYMLNHYRPLSPCSSLSSSSPRDEFPPCSSTPNTTTTTTMQQHHHNNYYSSTSNHTTMSPYALDLSPIDFFNPASSTQ</sequence>
<dbReference type="VEuPathDB" id="FungiDB:LCOR_08186.1"/>
<dbReference type="OrthoDB" id="2499658at2759"/>
<comment type="caution">
    <text evidence="3">The sequence shown here is derived from an EMBL/GenBank/DDBJ whole genome shotgun (WGS) entry which is preliminary data.</text>
</comment>
<feature type="region of interest" description="Disordered" evidence="1">
    <location>
        <begin position="376"/>
        <end position="404"/>
    </location>
</feature>
<dbReference type="AlphaFoldDB" id="A0A068S7I4"/>
<feature type="domain" description="Integrase zinc-binding" evidence="2">
    <location>
        <begin position="178"/>
        <end position="227"/>
    </location>
</feature>
<protein>
    <recommendedName>
        <fullName evidence="2">Integrase zinc-binding domain-containing protein</fullName>
    </recommendedName>
</protein>
<dbReference type="EMBL" id="CBTN010000044">
    <property type="protein sequence ID" value="CDH57216.1"/>
    <property type="molecule type" value="Genomic_DNA"/>
</dbReference>
<keyword evidence="4" id="KW-1185">Reference proteome</keyword>
<evidence type="ECO:0000313" key="3">
    <source>
        <dbReference type="EMBL" id="CDH57216.1"/>
    </source>
</evidence>
<evidence type="ECO:0000259" key="2">
    <source>
        <dbReference type="Pfam" id="PF17921"/>
    </source>
</evidence>
<accession>A0A068S7I4</accession>
<dbReference type="STRING" id="1263082.A0A068S7I4"/>
<organism evidence="3 4">
    <name type="scientific">Lichtheimia corymbifera JMRC:FSU:9682</name>
    <dbReference type="NCBI Taxonomy" id="1263082"/>
    <lineage>
        <taxon>Eukaryota</taxon>
        <taxon>Fungi</taxon>
        <taxon>Fungi incertae sedis</taxon>
        <taxon>Mucoromycota</taxon>
        <taxon>Mucoromycotina</taxon>
        <taxon>Mucoromycetes</taxon>
        <taxon>Mucorales</taxon>
        <taxon>Lichtheimiaceae</taxon>
        <taxon>Lichtheimia</taxon>
    </lineage>
</organism>
<evidence type="ECO:0000256" key="1">
    <source>
        <dbReference type="SAM" id="MobiDB-lite"/>
    </source>
</evidence>
<proteinExistence type="predicted"/>
<dbReference type="InterPro" id="IPR041588">
    <property type="entry name" value="Integrase_H2C2"/>
</dbReference>
<feature type="compositionally biased region" description="Low complexity" evidence="1">
    <location>
        <begin position="11"/>
        <end position="29"/>
    </location>
</feature>
<dbReference type="Proteomes" id="UP000027586">
    <property type="component" value="Unassembled WGS sequence"/>
</dbReference>
<feature type="region of interest" description="Disordered" evidence="1">
    <location>
        <begin position="1"/>
        <end position="35"/>
    </location>
</feature>
<gene>
    <name evidence="3" type="ORF">LCOR_08186.1</name>
</gene>
<name>A0A068S7I4_9FUNG</name>
<evidence type="ECO:0000313" key="4">
    <source>
        <dbReference type="Proteomes" id="UP000027586"/>
    </source>
</evidence>